<keyword evidence="2" id="KW-0472">Membrane</keyword>
<dbReference type="NCBIfam" id="NF008528">
    <property type="entry name" value="PRK11463.1-2"/>
    <property type="match status" value="1"/>
</dbReference>
<dbReference type="STRING" id="410332.SAMN04488550_2306"/>
<keyword evidence="4" id="KW-1185">Reference proteome</keyword>
<name>M3V9X1_GORML</name>
<dbReference type="Proteomes" id="UP000035009">
    <property type="component" value="Unassembled WGS sequence"/>
</dbReference>
<dbReference type="EMBL" id="BAOP01000003">
    <property type="protein sequence ID" value="GAC78323.1"/>
    <property type="molecule type" value="Genomic_DNA"/>
</dbReference>
<dbReference type="PANTHER" id="PTHR35335:SF1">
    <property type="entry name" value="UPF0716 PROTEIN FXSA"/>
    <property type="match status" value="1"/>
</dbReference>
<evidence type="ECO:0000256" key="2">
    <source>
        <dbReference type="SAM" id="Phobius"/>
    </source>
</evidence>
<dbReference type="InterPro" id="IPR007313">
    <property type="entry name" value="FxsA"/>
</dbReference>
<feature type="transmembrane region" description="Helical" evidence="2">
    <location>
        <begin position="28"/>
        <end position="48"/>
    </location>
</feature>
<dbReference type="eggNOG" id="COG3030">
    <property type="taxonomic scope" value="Bacteria"/>
</dbReference>
<dbReference type="GO" id="GO:0016020">
    <property type="term" value="C:membrane"/>
    <property type="evidence" value="ECO:0007669"/>
    <property type="project" value="InterPro"/>
</dbReference>
<evidence type="ECO:0000313" key="3">
    <source>
        <dbReference type="EMBL" id="GAC78323.1"/>
    </source>
</evidence>
<feature type="transmembrane region" description="Helical" evidence="2">
    <location>
        <begin position="69"/>
        <end position="97"/>
    </location>
</feature>
<accession>M3V9X1</accession>
<protein>
    <submittedName>
        <fullName evidence="3">Uncharacterized protein</fullName>
    </submittedName>
</protein>
<dbReference type="PANTHER" id="PTHR35335">
    <property type="entry name" value="UPF0716 PROTEIN FXSA"/>
    <property type="match status" value="1"/>
</dbReference>
<dbReference type="AlphaFoldDB" id="M3V9X1"/>
<comment type="caution">
    <text evidence="3">The sequence shown here is derived from an EMBL/GenBank/DDBJ whole genome shotgun (WGS) entry which is preliminary data.</text>
</comment>
<gene>
    <name evidence="3" type="ORF">GM1_003_00600</name>
</gene>
<evidence type="ECO:0000256" key="1">
    <source>
        <dbReference type="SAM" id="MobiDB-lite"/>
    </source>
</evidence>
<organism evidence="3 4">
    <name type="scientific">Gordonia malaquae NBRC 108250</name>
    <dbReference type="NCBI Taxonomy" id="1223542"/>
    <lineage>
        <taxon>Bacteria</taxon>
        <taxon>Bacillati</taxon>
        <taxon>Actinomycetota</taxon>
        <taxon>Actinomycetes</taxon>
        <taxon>Mycobacteriales</taxon>
        <taxon>Gordoniaceae</taxon>
        <taxon>Gordonia</taxon>
    </lineage>
</organism>
<evidence type="ECO:0000313" key="4">
    <source>
        <dbReference type="Proteomes" id="UP000035009"/>
    </source>
</evidence>
<proteinExistence type="predicted"/>
<keyword evidence="2" id="KW-1133">Transmembrane helix</keyword>
<sequence>MIRLLLAGYVVVEIAAFAALTYFLGFGWALLITLGAAAVGFAVLGRRARGLTADLRRASRREPTDGEPASDAALFAGAALFTILPGVVSTIVGLVLMTPPVRRMLAPAVERSLVRRASFVVAGVPGGMGRRYVDGTVEGDVVDQTSDVVDITPRNPDGSVYIDLPRLPQSPVTQP</sequence>
<reference evidence="3 4" key="1">
    <citation type="submission" date="2013-02" db="EMBL/GenBank/DDBJ databases">
        <title>Whole genome shotgun sequence of Gordonia malaquae NBRC 108250.</title>
        <authorList>
            <person name="Yoshida I."/>
            <person name="Hosoyama A."/>
            <person name="Tsuchikane K."/>
            <person name="Ando Y."/>
            <person name="Baba S."/>
            <person name="Ohji S."/>
            <person name="Hamada M."/>
            <person name="Tamura T."/>
            <person name="Yamazoe A."/>
            <person name="Yamazaki S."/>
            <person name="Fujita N."/>
        </authorList>
    </citation>
    <scope>NUCLEOTIDE SEQUENCE [LARGE SCALE GENOMIC DNA]</scope>
    <source>
        <strain evidence="3 4">NBRC 108250</strain>
    </source>
</reference>
<dbReference type="RefSeq" id="WP_008376257.1">
    <property type="nucleotide sequence ID" value="NZ_BAOP01000003.1"/>
</dbReference>
<feature type="region of interest" description="Disordered" evidence="1">
    <location>
        <begin position="156"/>
        <end position="175"/>
    </location>
</feature>
<keyword evidence="2" id="KW-0812">Transmembrane</keyword>
<dbReference type="Pfam" id="PF04186">
    <property type="entry name" value="FxsA"/>
    <property type="match status" value="1"/>
</dbReference>